<comment type="caution">
    <text evidence="2">The sequence shown here is derived from an EMBL/GenBank/DDBJ whole genome shotgun (WGS) entry which is preliminary data.</text>
</comment>
<dbReference type="Proteomes" id="UP000604391">
    <property type="component" value="Unassembled WGS sequence"/>
</dbReference>
<evidence type="ECO:0000313" key="2">
    <source>
        <dbReference type="EMBL" id="HIJ99546.1"/>
    </source>
</evidence>
<sequence length="220" mass="25350">MVEFFSILKPDKTDEFFSSLEIFIGHIHDSVVSMQKTLEHYCNDDIDAVKELSEKVLRSEKKADVIRRHMEQMLYKGVLVPFGREDKYNLLEALDDVADRAEIVVRIARIERPKVPDTIKDGLKDMASLVVKTSKNLRKSVLSLDKDLDKAIQEATSVELDRERVRNEEFKLLEILFSDKKNTKLQLMLIKELISLLGRVADRAEEAADRVTTIAVKYQN</sequence>
<dbReference type="InterPro" id="IPR018445">
    <property type="entry name" value="Put_Phosphate_transp_reg"/>
</dbReference>
<dbReference type="AlphaFoldDB" id="A0A832V1Y8"/>
<evidence type="ECO:0000256" key="1">
    <source>
        <dbReference type="ARBA" id="ARBA00008591"/>
    </source>
</evidence>
<dbReference type="InterPro" id="IPR038078">
    <property type="entry name" value="PhoU-like_sf"/>
</dbReference>
<name>A0A832V1Y8_9ARCH</name>
<protein>
    <submittedName>
        <fullName evidence="2">DUF47 domain-containing protein</fullName>
    </submittedName>
</protein>
<dbReference type="EMBL" id="DVAD01000011">
    <property type="protein sequence ID" value="HIJ99546.1"/>
    <property type="molecule type" value="Genomic_DNA"/>
</dbReference>
<dbReference type="Pfam" id="PF01865">
    <property type="entry name" value="PhoU_div"/>
    <property type="match status" value="1"/>
</dbReference>
<evidence type="ECO:0000313" key="3">
    <source>
        <dbReference type="Proteomes" id="UP000604391"/>
    </source>
</evidence>
<keyword evidence="3" id="KW-1185">Reference proteome</keyword>
<dbReference type="SUPFAM" id="SSF109755">
    <property type="entry name" value="PhoU-like"/>
    <property type="match status" value="1"/>
</dbReference>
<dbReference type="PANTHER" id="PTHR36536:SF3">
    <property type="entry name" value="UPF0111 PROTEIN HI_1603"/>
    <property type="match status" value="1"/>
</dbReference>
<dbReference type="InterPro" id="IPR002727">
    <property type="entry name" value="DUF47"/>
</dbReference>
<comment type="similarity">
    <text evidence="1">Belongs to the UPF0111 family.</text>
</comment>
<accession>A0A832V1Y8</accession>
<dbReference type="Gene3D" id="1.20.58.220">
    <property type="entry name" value="Phosphate transport system protein phou homolog 2, domain 2"/>
    <property type="match status" value="1"/>
</dbReference>
<proteinExistence type="inferred from homology"/>
<organism evidence="2 3">
    <name type="scientific">Candidatus Undinarchaeum marinum</name>
    <dbReference type="NCBI Taxonomy" id="2756141"/>
    <lineage>
        <taxon>Archaea</taxon>
        <taxon>Candidatus Undinarchaeota</taxon>
        <taxon>Candidatus Undinarchaeia</taxon>
        <taxon>Candidatus Undinarchaeales</taxon>
        <taxon>Candidatus Undinarchaeaceae</taxon>
        <taxon>Candidatus Undinarchaeum</taxon>
    </lineage>
</organism>
<reference evidence="2 3" key="1">
    <citation type="journal article" name="Nat. Commun.">
        <title>Undinarchaeota illuminate DPANN phylogeny and the impact of gene transfer on archaeal evolution.</title>
        <authorList>
            <person name="Dombrowski N."/>
            <person name="Williams T.A."/>
            <person name="Sun J."/>
            <person name="Woodcroft B.J."/>
            <person name="Lee J.H."/>
            <person name="Minh B.Q."/>
            <person name="Rinke C."/>
            <person name="Spang A."/>
        </authorList>
    </citation>
    <scope>NUCLEOTIDE SEQUENCE [LARGE SCALE GENOMIC DNA]</scope>
    <source>
        <strain evidence="2">MAG_bin17</strain>
    </source>
</reference>
<gene>
    <name evidence="2" type="ORF">H1011_01825</name>
</gene>
<dbReference type="PANTHER" id="PTHR36536">
    <property type="entry name" value="UPF0111 PROTEIN HI_1603"/>
    <property type="match status" value="1"/>
</dbReference>